<protein>
    <submittedName>
        <fullName evidence="2">Uncharacterized protein</fullName>
    </submittedName>
</protein>
<gene>
    <name evidence="2" type="ORF">V5799_026474</name>
</gene>
<comment type="caution">
    <text evidence="2">The sequence shown here is derived from an EMBL/GenBank/DDBJ whole genome shotgun (WGS) entry which is preliminary data.</text>
</comment>
<keyword evidence="3" id="KW-1185">Reference proteome</keyword>
<feature type="region of interest" description="Disordered" evidence="1">
    <location>
        <begin position="193"/>
        <end position="212"/>
    </location>
</feature>
<reference evidence="2 3" key="1">
    <citation type="journal article" date="2023" name="Arcadia Sci">
        <title>De novo assembly of a long-read Amblyomma americanum tick genome.</title>
        <authorList>
            <person name="Chou S."/>
            <person name="Poskanzer K.E."/>
            <person name="Rollins M."/>
            <person name="Thuy-Boun P.S."/>
        </authorList>
    </citation>
    <scope>NUCLEOTIDE SEQUENCE [LARGE SCALE GENOMIC DNA]</scope>
    <source>
        <strain evidence="2">F_SG_1</strain>
        <tissue evidence="2">Salivary glands</tissue>
    </source>
</reference>
<accession>A0AAQ4DIG8</accession>
<evidence type="ECO:0000256" key="1">
    <source>
        <dbReference type="SAM" id="MobiDB-lite"/>
    </source>
</evidence>
<organism evidence="2 3">
    <name type="scientific">Amblyomma americanum</name>
    <name type="common">Lone star tick</name>
    <dbReference type="NCBI Taxonomy" id="6943"/>
    <lineage>
        <taxon>Eukaryota</taxon>
        <taxon>Metazoa</taxon>
        <taxon>Ecdysozoa</taxon>
        <taxon>Arthropoda</taxon>
        <taxon>Chelicerata</taxon>
        <taxon>Arachnida</taxon>
        <taxon>Acari</taxon>
        <taxon>Parasitiformes</taxon>
        <taxon>Ixodida</taxon>
        <taxon>Ixodoidea</taxon>
        <taxon>Ixodidae</taxon>
        <taxon>Amblyomminae</taxon>
        <taxon>Amblyomma</taxon>
    </lineage>
</organism>
<evidence type="ECO:0000313" key="2">
    <source>
        <dbReference type="EMBL" id="KAK8762258.1"/>
    </source>
</evidence>
<dbReference type="EMBL" id="JARKHS020030291">
    <property type="protein sequence ID" value="KAK8762258.1"/>
    <property type="molecule type" value="Genomic_DNA"/>
</dbReference>
<evidence type="ECO:0000313" key="3">
    <source>
        <dbReference type="Proteomes" id="UP001321473"/>
    </source>
</evidence>
<proteinExistence type="predicted"/>
<dbReference type="AlphaFoldDB" id="A0AAQ4DIG8"/>
<name>A0AAQ4DIG8_AMBAM</name>
<dbReference type="Proteomes" id="UP001321473">
    <property type="component" value="Unassembled WGS sequence"/>
</dbReference>
<feature type="region of interest" description="Disordered" evidence="1">
    <location>
        <begin position="61"/>
        <end position="80"/>
    </location>
</feature>
<sequence>MELYMRTPQPVPMGLSSQFVPRIKVELPEPPESPLRRLHTDCGGVVGLGNCDDSPLDVRIHPRSPNGTSSASNGGGVGGCAKATPTTTTVGGAPMVDNGEVEEIVANVELADDSTGDVLDDRNSGSGGAAAAAAAGRMPYASARAVAERQLAELQRIHAEEEHKLRVELLKKQHAVTDLQRKYWRMKVKAFAQKIHHGDKKSIEEDDSDSAD</sequence>